<proteinExistence type="predicted"/>
<evidence type="ECO:0000313" key="2">
    <source>
        <dbReference type="Proteomes" id="UP000554482"/>
    </source>
</evidence>
<dbReference type="AlphaFoldDB" id="A0A7J6VZ46"/>
<gene>
    <name evidence="1" type="ORF">FRX31_020791</name>
</gene>
<organism evidence="1 2">
    <name type="scientific">Thalictrum thalictroides</name>
    <name type="common">Rue-anemone</name>
    <name type="synonym">Anemone thalictroides</name>
    <dbReference type="NCBI Taxonomy" id="46969"/>
    <lineage>
        <taxon>Eukaryota</taxon>
        <taxon>Viridiplantae</taxon>
        <taxon>Streptophyta</taxon>
        <taxon>Embryophyta</taxon>
        <taxon>Tracheophyta</taxon>
        <taxon>Spermatophyta</taxon>
        <taxon>Magnoliopsida</taxon>
        <taxon>Ranunculales</taxon>
        <taxon>Ranunculaceae</taxon>
        <taxon>Thalictroideae</taxon>
        <taxon>Thalictrum</taxon>
    </lineage>
</organism>
<dbReference type="Proteomes" id="UP000554482">
    <property type="component" value="Unassembled WGS sequence"/>
</dbReference>
<protein>
    <submittedName>
        <fullName evidence="1">Uncharacterized protein</fullName>
    </submittedName>
</protein>
<accession>A0A7J6VZ46</accession>
<reference evidence="1 2" key="1">
    <citation type="submission" date="2020-06" db="EMBL/GenBank/DDBJ databases">
        <title>Transcriptomic and genomic resources for Thalictrum thalictroides and T. hernandezii: Facilitating candidate gene discovery in an emerging model plant lineage.</title>
        <authorList>
            <person name="Arias T."/>
            <person name="Riano-Pachon D.M."/>
            <person name="Di Stilio V.S."/>
        </authorList>
    </citation>
    <scope>NUCLEOTIDE SEQUENCE [LARGE SCALE GENOMIC DNA]</scope>
    <source>
        <strain evidence="2">cv. WT478/WT964</strain>
        <tissue evidence="1">Leaves</tissue>
    </source>
</reference>
<sequence length="80" mass="8795">MPDPYLFLEPSVSMVEVSNEAIPPPNALWRSTAGGSKRFSSLYCSFVMIVSSIGKSGIKDAKAWPFSEERCSKPVLEVLK</sequence>
<comment type="caution">
    <text evidence="1">The sequence shown here is derived from an EMBL/GenBank/DDBJ whole genome shotgun (WGS) entry which is preliminary data.</text>
</comment>
<evidence type="ECO:0000313" key="1">
    <source>
        <dbReference type="EMBL" id="KAF5189622.1"/>
    </source>
</evidence>
<keyword evidence="2" id="KW-1185">Reference proteome</keyword>
<name>A0A7J6VZ46_THATH</name>
<dbReference type="EMBL" id="JABWDY010025218">
    <property type="protein sequence ID" value="KAF5189622.1"/>
    <property type="molecule type" value="Genomic_DNA"/>
</dbReference>